<dbReference type="AlphaFoldDB" id="A0A1R2C2Q6"/>
<organism evidence="2 3">
    <name type="scientific">Stentor coeruleus</name>
    <dbReference type="NCBI Taxonomy" id="5963"/>
    <lineage>
        <taxon>Eukaryota</taxon>
        <taxon>Sar</taxon>
        <taxon>Alveolata</taxon>
        <taxon>Ciliophora</taxon>
        <taxon>Postciliodesmatophora</taxon>
        <taxon>Heterotrichea</taxon>
        <taxon>Heterotrichida</taxon>
        <taxon>Stentoridae</taxon>
        <taxon>Stentor</taxon>
    </lineage>
</organism>
<dbReference type="PANTHER" id="PTHR33768">
    <property type="entry name" value="MIP11318P"/>
    <property type="match status" value="1"/>
</dbReference>
<accession>A0A1R2C2Q6</accession>
<gene>
    <name evidence="2" type="ORF">SteCoe_15877</name>
</gene>
<keyword evidence="3" id="KW-1185">Reference proteome</keyword>
<comment type="caution">
    <text evidence="2">The sequence shown here is derived from an EMBL/GenBank/DDBJ whole genome shotgun (WGS) entry which is preliminary data.</text>
</comment>
<protein>
    <submittedName>
        <fullName evidence="2">Uncharacterized protein</fullName>
    </submittedName>
</protein>
<dbReference type="EMBL" id="MPUH01000311">
    <property type="protein sequence ID" value="OMJ83225.1"/>
    <property type="molecule type" value="Genomic_DNA"/>
</dbReference>
<dbReference type="InterPro" id="IPR029488">
    <property type="entry name" value="Hmw/CFAP97"/>
</dbReference>
<evidence type="ECO:0000313" key="3">
    <source>
        <dbReference type="Proteomes" id="UP000187209"/>
    </source>
</evidence>
<evidence type="ECO:0000256" key="1">
    <source>
        <dbReference type="ARBA" id="ARBA00008315"/>
    </source>
</evidence>
<sequence>MNRSIPFANKYLAKKWEEENLKSYTKRIDSVKPTIKSDHPASYAHLQFKLKKQQLLTDRIAEINRENQCLLVKMNYIEVRKPDKFTSVKKPSLNLNKNQPSIDQINEILKKKISNATTVYPLEKFNKDQKAHEKRVKIHCSFPYTLSSKDLPKVKTVLNKKKVVFNQITMIQGKMFKVKLVKTTKFLIVKVFDDKKKLKYSMEISMKLVKKIIGKSKYYEYLIKLLSFEGEDLCFSYPSDKKTPEVKEHPRNKVVRRFSALDPINPPLINP</sequence>
<dbReference type="PANTHER" id="PTHR33768:SF3">
    <property type="entry name" value="MIP11318P"/>
    <property type="match status" value="1"/>
</dbReference>
<comment type="similarity">
    <text evidence="1">Belongs to the CFAP97 family.</text>
</comment>
<reference evidence="2 3" key="1">
    <citation type="submission" date="2016-11" db="EMBL/GenBank/DDBJ databases">
        <title>The macronuclear genome of Stentor coeruleus: a giant cell with tiny introns.</title>
        <authorList>
            <person name="Slabodnick M."/>
            <person name="Ruby J.G."/>
            <person name="Reiff S.B."/>
            <person name="Swart E.C."/>
            <person name="Gosai S."/>
            <person name="Prabakaran S."/>
            <person name="Witkowska E."/>
            <person name="Larue G.E."/>
            <person name="Fisher S."/>
            <person name="Freeman R.M."/>
            <person name="Gunawardena J."/>
            <person name="Chu W."/>
            <person name="Stover N.A."/>
            <person name="Gregory B.D."/>
            <person name="Nowacki M."/>
            <person name="Derisi J."/>
            <person name="Roy S.W."/>
            <person name="Marshall W.F."/>
            <person name="Sood P."/>
        </authorList>
    </citation>
    <scope>NUCLEOTIDE SEQUENCE [LARGE SCALE GENOMIC DNA]</scope>
    <source>
        <strain evidence="2">WM001</strain>
    </source>
</reference>
<proteinExistence type="inferred from homology"/>
<name>A0A1R2C2Q6_9CILI</name>
<dbReference type="Proteomes" id="UP000187209">
    <property type="component" value="Unassembled WGS sequence"/>
</dbReference>
<evidence type="ECO:0000313" key="2">
    <source>
        <dbReference type="EMBL" id="OMJ83225.1"/>
    </source>
</evidence>
<dbReference type="Pfam" id="PF13879">
    <property type="entry name" value="Hmw_CFAP97"/>
    <property type="match status" value="1"/>
</dbReference>
<dbReference type="InterPro" id="IPR038792">
    <property type="entry name" value="CFAP97D1/2"/>
</dbReference>